<dbReference type="Proteomes" id="UP000011014">
    <property type="component" value="Unassembled WGS sequence"/>
</dbReference>
<organism evidence="3">
    <name type="scientific">Oikopleura dioica</name>
    <name type="common">Tunicate</name>
    <dbReference type="NCBI Taxonomy" id="34765"/>
    <lineage>
        <taxon>Eukaryota</taxon>
        <taxon>Metazoa</taxon>
        <taxon>Chordata</taxon>
        <taxon>Tunicata</taxon>
        <taxon>Appendicularia</taxon>
        <taxon>Copelata</taxon>
        <taxon>Oikopleuridae</taxon>
        <taxon>Oikopleura</taxon>
    </lineage>
</organism>
<sequence length="222" mass="25943">MTFLLEQDFHLRLKRSKISQSSKIERLEKQLKATNEDLSSMFTTLEEKTLQLNREKRENEANVNYMERMKIDLEMKMEAREDELRRSFFGEIQKALLEHDTSQGERLVQIERQLERQNSEFMMVQQMNDANNMQHEEARRQAMKAVKVKLDEIQRKTRGQMAVVNELALGVQELQELQERNVRGGLSHKLGDAVAGLFSSERPGSPTGSVRSTSTTATWWRR</sequence>
<dbReference type="EMBL" id="FN654498">
    <property type="protein sequence ID" value="CBY34331.1"/>
    <property type="molecule type" value="Genomic_DNA"/>
</dbReference>
<evidence type="ECO:0000313" key="3">
    <source>
        <dbReference type="EMBL" id="CBY34331.1"/>
    </source>
</evidence>
<accession>E4YFQ7</accession>
<keyword evidence="1" id="KW-0175">Coiled coil</keyword>
<feature type="coiled-coil region" evidence="1">
    <location>
        <begin position="17"/>
        <end position="44"/>
    </location>
</feature>
<proteinExistence type="predicted"/>
<name>E4YFQ7_OIKDI</name>
<feature type="region of interest" description="Disordered" evidence="2">
    <location>
        <begin position="198"/>
        <end position="222"/>
    </location>
</feature>
<dbReference type="AlphaFoldDB" id="E4YFQ7"/>
<evidence type="ECO:0000256" key="2">
    <source>
        <dbReference type="SAM" id="MobiDB-lite"/>
    </source>
</evidence>
<reference evidence="3" key="1">
    <citation type="journal article" date="2010" name="Science">
        <title>Plasticity of animal genome architecture unmasked by rapid evolution of a pelagic tunicate.</title>
        <authorList>
            <person name="Denoeud F."/>
            <person name="Henriet S."/>
            <person name="Mungpakdee S."/>
            <person name="Aury J.M."/>
            <person name="Da Silva C."/>
            <person name="Brinkmann H."/>
            <person name="Mikhaleva J."/>
            <person name="Olsen L.C."/>
            <person name="Jubin C."/>
            <person name="Canestro C."/>
            <person name="Bouquet J.M."/>
            <person name="Danks G."/>
            <person name="Poulain J."/>
            <person name="Campsteijn C."/>
            <person name="Adamski M."/>
            <person name="Cross I."/>
            <person name="Yadetie F."/>
            <person name="Muffato M."/>
            <person name="Louis A."/>
            <person name="Butcher S."/>
            <person name="Tsagkogeorga G."/>
            <person name="Konrad A."/>
            <person name="Singh S."/>
            <person name="Jensen M.F."/>
            <person name="Cong E.H."/>
            <person name="Eikeseth-Otteraa H."/>
            <person name="Noel B."/>
            <person name="Anthouard V."/>
            <person name="Porcel B.M."/>
            <person name="Kachouri-Lafond R."/>
            <person name="Nishino A."/>
            <person name="Ugolini M."/>
            <person name="Chourrout P."/>
            <person name="Nishida H."/>
            <person name="Aasland R."/>
            <person name="Huzurbazar S."/>
            <person name="Westhof E."/>
            <person name="Delsuc F."/>
            <person name="Lehrach H."/>
            <person name="Reinhardt R."/>
            <person name="Weissenbach J."/>
            <person name="Roy S.W."/>
            <person name="Artiguenave F."/>
            <person name="Postlethwait J.H."/>
            <person name="Manak J.R."/>
            <person name="Thompson E.M."/>
            <person name="Jaillon O."/>
            <person name="Du Pasquier L."/>
            <person name="Boudinot P."/>
            <person name="Liberles D.A."/>
            <person name="Volff J.N."/>
            <person name="Philippe H."/>
            <person name="Lenhard B."/>
            <person name="Roest Crollius H."/>
            <person name="Wincker P."/>
            <person name="Chourrout D."/>
        </authorList>
    </citation>
    <scope>NUCLEOTIDE SEQUENCE [LARGE SCALE GENOMIC DNA]</scope>
</reference>
<protein>
    <submittedName>
        <fullName evidence="3">Uncharacterized protein</fullName>
    </submittedName>
</protein>
<gene>
    <name evidence="3" type="ORF">GSOID_T00024349001</name>
</gene>
<evidence type="ECO:0000256" key="1">
    <source>
        <dbReference type="SAM" id="Coils"/>
    </source>
</evidence>
<feature type="compositionally biased region" description="Low complexity" evidence="2">
    <location>
        <begin position="211"/>
        <end position="222"/>
    </location>
</feature>